<dbReference type="InterPro" id="IPR029355">
    <property type="entry name" value="Pro-rich_19"/>
</dbReference>
<gene>
    <name evidence="2" type="ORF">PECUL_23A054639</name>
    <name evidence="3" type="ORF">PECUL_23A061136</name>
</gene>
<dbReference type="EMBL" id="OW240921">
    <property type="protein sequence ID" value="CAH2318813.1"/>
    <property type="molecule type" value="Genomic_DNA"/>
</dbReference>
<feature type="region of interest" description="Disordered" evidence="1">
    <location>
        <begin position="209"/>
        <end position="234"/>
    </location>
</feature>
<feature type="region of interest" description="Disordered" evidence="1">
    <location>
        <begin position="150"/>
        <end position="193"/>
    </location>
</feature>
<sequence>MNQCTSHLPCLNLQGPTSSSAGSEPKHIPFRGHQRTIEGEKKTIPKVKRRKTKKELDAKFHKSEMETFRSKGSRRLLKKQDLSRNPFCSRVVQSSVQKCACNSNPVIITQNRLSHHQGMFNREVKSVDIGRLLTKEPENKDNAELDLQKHRSKSEGNIGQDCSSCSTALPPRTESQQNDSIISLKSRGPKTPIQPIESVTDIVQNEEKTPLSGQEGNVHRPTSWSSSETELPEVETEAAPVFEVAEEIFKMLDTQVLFPGRNLVNEIQKAIMENMRQNHEKDTNRPAVPAQSELDYGFKGKPFA</sequence>
<feature type="compositionally biased region" description="Polar residues" evidence="1">
    <location>
        <begin position="155"/>
        <end position="183"/>
    </location>
</feature>
<evidence type="ECO:0000256" key="1">
    <source>
        <dbReference type="SAM" id="MobiDB-lite"/>
    </source>
</evidence>
<keyword evidence="4" id="KW-1185">Reference proteome</keyword>
<evidence type="ECO:0000313" key="4">
    <source>
        <dbReference type="Proteomes" id="UP001295444"/>
    </source>
</evidence>
<evidence type="ECO:0000313" key="3">
    <source>
        <dbReference type="EMBL" id="CAH2318856.1"/>
    </source>
</evidence>
<feature type="compositionally biased region" description="Polar residues" evidence="1">
    <location>
        <begin position="211"/>
        <end position="229"/>
    </location>
</feature>
<proteinExistence type="predicted"/>
<dbReference type="PANTHER" id="PTHR37346:SF1">
    <property type="entry name" value="PROLINE-RICH PROTEIN 19"/>
    <property type="match status" value="1"/>
</dbReference>
<protein>
    <submittedName>
        <fullName evidence="2">Uncharacterized protein</fullName>
    </submittedName>
</protein>
<dbReference type="Pfam" id="PF15455">
    <property type="entry name" value="Pro-rich_19"/>
    <property type="match status" value="1"/>
</dbReference>
<evidence type="ECO:0000313" key="2">
    <source>
        <dbReference type="EMBL" id="CAH2318813.1"/>
    </source>
</evidence>
<accession>A0AAD1T4V4</accession>
<organism evidence="2 4">
    <name type="scientific">Pelobates cultripes</name>
    <name type="common">Western spadefoot toad</name>
    <dbReference type="NCBI Taxonomy" id="61616"/>
    <lineage>
        <taxon>Eukaryota</taxon>
        <taxon>Metazoa</taxon>
        <taxon>Chordata</taxon>
        <taxon>Craniata</taxon>
        <taxon>Vertebrata</taxon>
        <taxon>Euteleostomi</taxon>
        <taxon>Amphibia</taxon>
        <taxon>Batrachia</taxon>
        <taxon>Anura</taxon>
        <taxon>Pelobatoidea</taxon>
        <taxon>Pelobatidae</taxon>
        <taxon>Pelobates</taxon>
    </lineage>
</organism>
<dbReference type="AlphaFoldDB" id="A0AAD1T4V4"/>
<name>A0AAD1T4V4_PELCU</name>
<dbReference type="EMBL" id="OW240921">
    <property type="protein sequence ID" value="CAH2318856.1"/>
    <property type="molecule type" value="Genomic_DNA"/>
</dbReference>
<dbReference type="Proteomes" id="UP001295444">
    <property type="component" value="Chromosome 10"/>
</dbReference>
<dbReference type="PANTHER" id="PTHR37346">
    <property type="entry name" value="PROLINE-RICH PROTEIN 19"/>
    <property type="match status" value="1"/>
</dbReference>
<reference evidence="2" key="1">
    <citation type="submission" date="2022-03" db="EMBL/GenBank/DDBJ databases">
        <authorList>
            <person name="Alioto T."/>
            <person name="Alioto T."/>
            <person name="Gomez Garrido J."/>
        </authorList>
    </citation>
    <scope>NUCLEOTIDE SEQUENCE</scope>
</reference>